<protein>
    <recommendedName>
        <fullName evidence="4">Outer membrane protein beta-barrel domain-containing protein</fullName>
    </recommendedName>
</protein>
<gene>
    <name evidence="2" type="ORF">SAMN02745129_0249</name>
</gene>
<dbReference type="EMBL" id="FQXG01000011">
    <property type="protein sequence ID" value="SHI23097.1"/>
    <property type="molecule type" value="Genomic_DNA"/>
</dbReference>
<proteinExistence type="predicted"/>
<name>A0A1M5ZFT5_9GAMM</name>
<accession>A0A1M5ZFT5</accession>
<organism evidence="2 3">
    <name type="scientific">Ferrimonas marina</name>
    <dbReference type="NCBI Taxonomy" id="299255"/>
    <lineage>
        <taxon>Bacteria</taxon>
        <taxon>Pseudomonadati</taxon>
        <taxon>Pseudomonadota</taxon>
        <taxon>Gammaproteobacteria</taxon>
        <taxon>Alteromonadales</taxon>
        <taxon>Ferrimonadaceae</taxon>
        <taxon>Ferrimonas</taxon>
    </lineage>
</organism>
<dbReference type="RefSeq" id="WP_067662285.1">
    <property type="nucleotide sequence ID" value="NZ_FQXG01000011.1"/>
</dbReference>
<sequence length="154" mass="16448">MKKMILAASLLLCGAAGASDSDSAITFNANLGDFETYGVGFYQLNGRDKLGFAVQGDYYSDTVSAFGNRYGEMVSRVHLGLTYGVTDKLYIAPMVGATYGKFDYLVADSSDTKVTVSVAGVYQLDRVALKLGVGTAKTFVHDDPVVELGFGFTF</sequence>
<feature type="signal peptide" evidence="1">
    <location>
        <begin position="1"/>
        <end position="18"/>
    </location>
</feature>
<evidence type="ECO:0000256" key="1">
    <source>
        <dbReference type="SAM" id="SignalP"/>
    </source>
</evidence>
<reference evidence="2 3" key="1">
    <citation type="submission" date="2016-11" db="EMBL/GenBank/DDBJ databases">
        <authorList>
            <person name="Jaros S."/>
            <person name="Januszkiewicz K."/>
            <person name="Wedrychowicz H."/>
        </authorList>
    </citation>
    <scope>NUCLEOTIDE SEQUENCE [LARGE SCALE GENOMIC DNA]</scope>
    <source>
        <strain evidence="2 3">DSM 16917</strain>
    </source>
</reference>
<keyword evidence="1" id="KW-0732">Signal</keyword>
<dbReference type="Proteomes" id="UP000184268">
    <property type="component" value="Unassembled WGS sequence"/>
</dbReference>
<evidence type="ECO:0008006" key="4">
    <source>
        <dbReference type="Google" id="ProtNLM"/>
    </source>
</evidence>
<keyword evidence="3" id="KW-1185">Reference proteome</keyword>
<evidence type="ECO:0000313" key="3">
    <source>
        <dbReference type="Proteomes" id="UP000184268"/>
    </source>
</evidence>
<feature type="chain" id="PRO_5009915444" description="Outer membrane protein beta-barrel domain-containing protein" evidence="1">
    <location>
        <begin position="19"/>
        <end position="154"/>
    </location>
</feature>
<evidence type="ECO:0000313" key="2">
    <source>
        <dbReference type="EMBL" id="SHI23097.1"/>
    </source>
</evidence>
<dbReference type="AlphaFoldDB" id="A0A1M5ZFT5"/>
<dbReference type="STRING" id="299255.SAMN02745129_0249"/>